<dbReference type="GO" id="GO:0005524">
    <property type="term" value="F:ATP binding"/>
    <property type="evidence" value="ECO:0007669"/>
    <property type="project" value="UniProtKB-KW"/>
</dbReference>
<evidence type="ECO:0000256" key="6">
    <source>
        <dbReference type="ARBA" id="ARBA00023004"/>
    </source>
</evidence>
<dbReference type="InterPro" id="IPR050093">
    <property type="entry name" value="ABC_SmlMolc_Importer"/>
</dbReference>
<dbReference type="RefSeq" id="WP_350243136.1">
    <property type="nucleotide sequence ID" value="NZ_CP158299.1"/>
</dbReference>
<dbReference type="GO" id="GO:0015697">
    <property type="term" value="P:quaternary ammonium group transport"/>
    <property type="evidence" value="ECO:0007669"/>
    <property type="project" value="UniProtKB-ARBA"/>
</dbReference>
<dbReference type="Gene3D" id="3.40.50.300">
    <property type="entry name" value="P-loop containing nucleotide triphosphate hydrolases"/>
    <property type="match status" value="1"/>
</dbReference>
<evidence type="ECO:0000259" key="9">
    <source>
        <dbReference type="PROSITE" id="PS50893"/>
    </source>
</evidence>
<dbReference type="InterPro" id="IPR015853">
    <property type="entry name" value="ABC_transpr_FbpC"/>
</dbReference>
<keyword evidence="1" id="KW-0813">Transport</keyword>
<evidence type="ECO:0000256" key="4">
    <source>
        <dbReference type="ARBA" id="ARBA00022741"/>
    </source>
</evidence>
<evidence type="ECO:0000256" key="1">
    <source>
        <dbReference type="ARBA" id="ARBA00022448"/>
    </source>
</evidence>
<keyword evidence="8" id="KW-0472">Membrane</keyword>
<keyword evidence="3" id="KW-0410">Iron transport</keyword>
<feature type="domain" description="ABC transporter" evidence="9">
    <location>
        <begin position="7"/>
        <end position="237"/>
    </location>
</feature>
<keyword evidence="7" id="KW-0406">Ion transport</keyword>
<dbReference type="InterPro" id="IPR003593">
    <property type="entry name" value="AAA+_ATPase"/>
</dbReference>
<dbReference type="Pfam" id="PF00005">
    <property type="entry name" value="ABC_tran"/>
    <property type="match status" value="1"/>
</dbReference>
<keyword evidence="4" id="KW-0547">Nucleotide-binding</keyword>
<dbReference type="PANTHER" id="PTHR42781:SF4">
    <property type="entry name" value="SPERMIDINE_PUTRESCINE IMPORT ATP-BINDING PROTEIN POTA"/>
    <property type="match status" value="1"/>
</dbReference>
<dbReference type="InterPro" id="IPR003439">
    <property type="entry name" value="ABC_transporter-like_ATP-bd"/>
</dbReference>
<dbReference type="AlphaFoldDB" id="A0AAU7U9F5"/>
<dbReference type="GO" id="GO:0016887">
    <property type="term" value="F:ATP hydrolysis activity"/>
    <property type="evidence" value="ECO:0007669"/>
    <property type="project" value="InterPro"/>
</dbReference>
<dbReference type="PROSITE" id="PS00211">
    <property type="entry name" value="ABC_TRANSPORTER_1"/>
    <property type="match status" value="1"/>
</dbReference>
<dbReference type="SUPFAM" id="SSF52540">
    <property type="entry name" value="P-loop containing nucleoside triphosphate hydrolases"/>
    <property type="match status" value="1"/>
</dbReference>
<proteinExistence type="predicted"/>
<sequence length="323" mass="34445">MTAEVQLSVQGLWKRYGAVAAVQDVSLQLPLGQTLALLGPSGCGKSTLLRVIAGLERPDAGTVRPGGQDLTHAPPEQRGVGLVFQDYALFPHLSVLDNVAYGLRRRGLPGPQARARAHETLEQVGLGTLAGRRTTELSGGQQQRVALARALAPQPQLLLLDEPLSNLDEQLRSTLRSELRELFAQLNTAVLLVTHDQREAQALADTVALMRAGALVQTGPVAEVFERPATAWAARFLGQPNLYPLPDGRVRLVPESAVQLGQGPAWPVVGRQPLEHGLRVTLAHDLGPLVLHLSPREAAGLGDTLRAAVQPDGCLTLPEEPAA</sequence>
<evidence type="ECO:0000313" key="10">
    <source>
        <dbReference type="EMBL" id="XBV85099.1"/>
    </source>
</evidence>
<evidence type="ECO:0000256" key="3">
    <source>
        <dbReference type="ARBA" id="ARBA00022496"/>
    </source>
</evidence>
<dbReference type="InterPro" id="IPR017871">
    <property type="entry name" value="ABC_transporter-like_CS"/>
</dbReference>
<dbReference type="FunFam" id="3.40.50.300:FF:000425">
    <property type="entry name" value="Probable ABC transporter, ATP-binding subunit"/>
    <property type="match status" value="1"/>
</dbReference>
<dbReference type="PANTHER" id="PTHR42781">
    <property type="entry name" value="SPERMIDINE/PUTRESCINE IMPORT ATP-BINDING PROTEIN POTA"/>
    <property type="match status" value="1"/>
</dbReference>
<dbReference type="InterPro" id="IPR027417">
    <property type="entry name" value="P-loop_NTPase"/>
</dbReference>
<gene>
    <name evidence="10" type="ORF">ABOD76_16895</name>
</gene>
<dbReference type="GO" id="GO:0016020">
    <property type="term" value="C:membrane"/>
    <property type="evidence" value="ECO:0007669"/>
    <property type="project" value="InterPro"/>
</dbReference>
<organism evidence="10">
    <name type="scientific">Deinococcus sonorensis KR-87</name>
    <dbReference type="NCBI Taxonomy" id="694439"/>
    <lineage>
        <taxon>Bacteria</taxon>
        <taxon>Thermotogati</taxon>
        <taxon>Deinococcota</taxon>
        <taxon>Deinococci</taxon>
        <taxon>Deinococcales</taxon>
        <taxon>Deinococcaceae</taxon>
        <taxon>Deinococcus</taxon>
    </lineage>
</organism>
<reference evidence="10" key="1">
    <citation type="submission" date="2024-06" db="EMBL/GenBank/DDBJ databases">
        <title>Draft Genome Sequence of Deinococcus sonorensis Type Strain KR-87, a Biofilm Producing Representative of the Genus Deinococcus.</title>
        <authorList>
            <person name="Boren L.S."/>
            <person name="Grosso R.A."/>
            <person name="Hugenberg-Cox A.N."/>
            <person name="Hill J.T.E."/>
            <person name="Albert C.M."/>
            <person name="Tuohy J.M."/>
        </authorList>
    </citation>
    <scope>NUCLEOTIDE SEQUENCE</scope>
    <source>
        <strain evidence="10">KR-87</strain>
    </source>
</reference>
<keyword evidence="6" id="KW-0408">Iron</keyword>
<dbReference type="PROSITE" id="PS50893">
    <property type="entry name" value="ABC_TRANSPORTER_2"/>
    <property type="match status" value="1"/>
</dbReference>
<keyword evidence="5 10" id="KW-0067">ATP-binding</keyword>
<dbReference type="KEGG" id="dsc:ABOD76_16895"/>
<accession>A0AAU7U9F5</accession>
<dbReference type="CDD" id="cd03259">
    <property type="entry name" value="ABC_Carb_Solutes_like"/>
    <property type="match status" value="1"/>
</dbReference>
<evidence type="ECO:0000256" key="2">
    <source>
        <dbReference type="ARBA" id="ARBA00022475"/>
    </source>
</evidence>
<dbReference type="GO" id="GO:0015408">
    <property type="term" value="F:ABC-type ferric iron transporter activity"/>
    <property type="evidence" value="ECO:0007669"/>
    <property type="project" value="InterPro"/>
</dbReference>
<evidence type="ECO:0000256" key="5">
    <source>
        <dbReference type="ARBA" id="ARBA00022840"/>
    </source>
</evidence>
<keyword evidence="2" id="KW-1003">Cell membrane</keyword>
<evidence type="ECO:0000256" key="8">
    <source>
        <dbReference type="ARBA" id="ARBA00023136"/>
    </source>
</evidence>
<name>A0AAU7U9F5_9DEIO</name>
<evidence type="ECO:0000256" key="7">
    <source>
        <dbReference type="ARBA" id="ARBA00023065"/>
    </source>
</evidence>
<protein>
    <submittedName>
        <fullName evidence="10">ABC transporter ATP-binding protein</fullName>
    </submittedName>
</protein>
<dbReference type="SMART" id="SM00382">
    <property type="entry name" value="AAA"/>
    <property type="match status" value="1"/>
</dbReference>
<dbReference type="EMBL" id="CP158299">
    <property type="protein sequence ID" value="XBV85099.1"/>
    <property type="molecule type" value="Genomic_DNA"/>
</dbReference>